<evidence type="ECO:0000256" key="4">
    <source>
        <dbReference type="SAM" id="Phobius"/>
    </source>
</evidence>
<dbReference type="Proteomes" id="UP001153620">
    <property type="component" value="Chromosome 4"/>
</dbReference>
<dbReference type="Gene3D" id="3.80.10.10">
    <property type="entry name" value="Ribonuclease Inhibitor"/>
    <property type="match status" value="2"/>
</dbReference>
<dbReference type="OrthoDB" id="6022531at2759"/>
<sequence>MILPLLTSILILASPLSALKCDFHIDGYKNYICELSNATPNEQSFTHTIDGYDDANVTIVSSIIDENSTLAVLDDFLMRKFENLRKIEISFFHVKEVAAGAFEVCDNIEEISLNRNDLEELPAGVFKSCKNLKILKLASNKFTRIPVDSFEGLDSLEVLKIDNNPLIEVMSDDFRYLTGLKQIFISGSGIKKFNDSNLGNLEVMDLRSNDLMSFEVRNALNLCSLNLSRNSLTSLRFSSGSNLTELDISMNSLFNLPSSIFKELNNLKILKLSWNPQIFKNTSHSIFEGLANLEVLEFKSCGITEISGSSFYSLDNLQELDLSHNSIQELPYIFSYRNLENLKVLKIASNSLKGIKSTTFMKLTSLTILDLSHNSIKKIGKNSFKFLENLEKLNLGSNRIEVLEINMFPGEGSKLVELDVSYNLIKAIEPGFLTRNLKILGADNPCVDESAGNSLDICFGNYEELKIEPTTTTTEATTDEKLDFSLQDLLITLICILFIAIVLIFIAFYINGILNLFGVYEKPTVKDDIPSSVTYQKF</sequence>
<protein>
    <submittedName>
        <fullName evidence="6">Uncharacterized protein</fullName>
    </submittedName>
</protein>
<keyword evidence="4" id="KW-0472">Membrane</keyword>
<dbReference type="InterPro" id="IPR003591">
    <property type="entry name" value="Leu-rich_rpt_typical-subtyp"/>
</dbReference>
<keyword evidence="3" id="KW-0677">Repeat</keyword>
<dbReference type="AlphaFoldDB" id="A0A9N9X0F1"/>
<dbReference type="InterPro" id="IPR032675">
    <property type="entry name" value="LRR_dom_sf"/>
</dbReference>
<dbReference type="PRINTS" id="PR00019">
    <property type="entry name" value="LEURICHRPT"/>
</dbReference>
<dbReference type="PROSITE" id="PS51450">
    <property type="entry name" value="LRR"/>
    <property type="match status" value="3"/>
</dbReference>
<evidence type="ECO:0000313" key="7">
    <source>
        <dbReference type="Proteomes" id="UP001153620"/>
    </source>
</evidence>
<dbReference type="SUPFAM" id="SSF52058">
    <property type="entry name" value="L domain-like"/>
    <property type="match status" value="1"/>
</dbReference>
<dbReference type="EMBL" id="OU895880">
    <property type="protein sequence ID" value="CAG9810927.1"/>
    <property type="molecule type" value="Genomic_DNA"/>
</dbReference>
<dbReference type="InterPro" id="IPR001611">
    <property type="entry name" value="Leu-rich_rpt"/>
</dbReference>
<dbReference type="Pfam" id="PF13855">
    <property type="entry name" value="LRR_8"/>
    <property type="match status" value="3"/>
</dbReference>
<organism evidence="6 7">
    <name type="scientific">Chironomus riparius</name>
    <dbReference type="NCBI Taxonomy" id="315576"/>
    <lineage>
        <taxon>Eukaryota</taxon>
        <taxon>Metazoa</taxon>
        <taxon>Ecdysozoa</taxon>
        <taxon>Arthropoda</taxon>
        <taxon>Hexapoda</taxon>
        <taxon>Insecta</taxon>
        <taxon>Pterygota</taxon>
        <taxon>Neoptera</taxon>
        <taxon>Endopterygota</taxon>
        <taxon>Diptera</taxon>
        <taxon>Nematocera</taxon>
        <taxon>Chironomoidea</taxon>
        <taxon>Chironomidae</taxon>
        <taxon>Chironominae</taxon>
        <taxon>Chironomus</taxon>
    </lineage>
</organism>
<keyword evidence="2 5" id="KW-0732">Signal</keyword>
<dbReference type="SMART" id="SM00365">
    <property type="entry name" value="LRR_SD22"/>
    <property type="match status" value="7"/>
</dbReference>
<keyword evidence="7" id="KW-1185">Reference proteome</keyword>
<keyword evidence="4" id="KW-0812">Transmembrane</keyword>
<gene>
    <name evidence="6" type="ORF">CHIRRI_LOCUS13739</name>
</gene>
<keyword evidence="4" id="KW-1133">Transmembrane helix</keyword>
<evidence type="ECO:0000313" key="6">
    <source>
        <dbReference type="EMBL" id="CAG9810927.1"/>
    </source>
</evidence>
<feature type="chain" id="PRO_5040500660" evidence="5">
    <location>
        <begin position="19"/>
        <end position="538"/>
    </location>
</feature>
<proteinExistence type="predicted"/>
<evidence type="ECO:0000256" key="5">
    <source>
        <dbReference type="SAM" id="SignalP"/>
    </source>
</evidence>
<evidence type="ECO:0000256" key="3">
    <source>
        <dbReference type="ARBA" id="ARBA00022737"/>
    </source>
</evidence>
<keyword evidence="1" id="KW-0433">Leucine-rich repeat</keyword>
<accession>A0A9N9X0F1</accession>
<name>A0A9N9X0F1_9DIPT</name>
<feature type="transmembrane region" description="Helical" evidence="4">
    <location>
        <begin position="489"/>
        <end position="510"/>
    </location>
</feature>
<dbReference type="SMART" id="SM00369">
    <property type="entry name" value="LRR_TYP"/>
    <property type="match status" value="11"/>
</dbReference>
<reference evidence="6" key="1">
    <citation type="submission" date="2022-01" db="EMBL/GenBank/DDBJ databases">
        <authorList>
            <person name="King R."/>
        </authorList>
    </citation>
    <scope>NUCLEOTIDE SEQUENCE</scope>
</reference>
<evidence type="ECO:0000256" key="1">
    <source>
        <dbReference type="ARBA" id="ARBA00022614"/>
    </source>
</evidence>
<dbReference type="PANTHER" id="PTHR24373:SF275">
    <property type="entry name" value="TIR DOMAIN-CONTAINING PROTEIN"/>
    <property type="match status" value="1"/>
</dbReference>
<evidence type="ECO:0000256" key="2">
    <source>
        <dbReference type="ARBA" id="ARBA00022729"/>
    </source>
</evidence>
<dbReference type="InterPro" id="IPR050328">
    <property type="entry name" value="Dev_Immune_Receptor"/>
</dbReference>
<dbReference type="PANTHER" id="PTHR24373">
    <property type="entry name" value="SLIT RELATED LEUCINE-RICH REPEAT NEURONAL PROTEIN"/>
    <property type="match status" value="1"/>
</dbReference>
<feature type="signal peptide" evidence="5">
    <location>
        <begin position="1"/>
        <end position="18"/>
    </location>
</feature>
<reference evidence="6" key="2">
    <citation type="submission" date="2022-10" db="EMBL/GenBank/DDBJ databases">
        <authorList>
            <consortium name="ENA_rothamsted_submissions"/>
            <consortium name="culmorum"/>
            <person name="King R."/>
        </authorList>
    </citation>
    <scope>NUCLEOTIDE SEQUENCE</scope>
</reference>